<evidence type="ECO:0000313" key="12">
    <source>
        <dbReference type="EMBL" id="OOM76042.1"/>
    </source>
</evidence>
<protein>
    <submittedName>
        <fullName evidence="12">Putative ABC transporter ATP-binding protein</fullName>
    </submittedName>
</protein>
<keyword evidence="8 9" id="KW-0472">Membrane</keyword>
<dbReference type="OrthoDB" id="9762778at2"/>
<dbReference type="InterPro" id="IPR027417">
    <property type="entry name" value="P-loop_NTPase"/>
</dbReference>
<evidence type="ECO:0000259" key="10">
    <source>
        <dbReference type="PROSITE" id="PS50893"/>
    </source>
</evidence>
<dbReference type="PROSITE" id="PS50893">
    <property type="entry name" value="ABC_TRANSPORTER_2"/>
    <property type="match status" value="1"/>
</dbReference>
<keyword evidence="7 9" id="KW-1133">Transmembrane helix</keyword>
<evidence type="ECO:0000313" key="13">
    <source>
        <dbReference type="Proteomes" id="UP000190890"/>
    </source>
</evidence>
<dbReference type="RefSeq" id="WP_077847976.1">
    <property type="nucleotide sequence ID" value="NZ_LZZM01000178.1"/>
</dbReference>
<dbReference type="Gene3D" id="3.40.50.300">
    <property type="entry name" value="P-loop containing nucleotide triphosphate hydrolases"/>
    <property type="match status" value="1"/>
</dbReference>
<evidence type="ECO:0000256" key="5">
    <source>
        <dbReference type="ARBA" id="ARBA00022741"/>
    </source>
</evidence>
<feature type="transmembrane region" description="Helical" evidence="9">
    <location>
        <begin position="133"/>
        <end position="151"/>
    </location>
</feature>
<keyword evidence="13" id="KW-1185">Reference proteome</keyword>
<feature type="transmembrane region" description="Helical" evidence="9">
    <location>
        <begin position="272"/>
        <end position="296"/>
    </location>
</feature>
<dbReference type="Pfam" id="PF00005">
    <property type="entry name" value="ABC_tran"/>
    <property type="match status" value="1"/>
</dbReference>
<dbReference type="InterPro" id="IPR011527">
    <property type="entry name" value="ABC1_TM_dom"/>
</dbReference>
<dbReference type="InterPro" id="IPR003439">
    <property type="entry name" value="ABC_transporter-like_ATP-bd"/>
</dbReference>
<comment type="caution">
    <text evidence="12">The sequence shown here is derived from an EMBL/GenBank/DDBJ whole genome shotgun (WGS) entry which is preliminary data.</text>
</comment>
<proteinExistence type="predicted"/>
<dbReference type="PROSITE" id="PS50929">
    <property type="entry name" value="ABC_TM1F"/>
    <property type="match status" value="1"/>
</dbReference>
<gene>
    <name evidence="12" type="ORF">CLPUN_28900</name>
</gene>
<keyword evidence="6 12" id="KW-0067">ATP-binding</keyword>
<dbReference type="GO" id="GO:0005524">
    <property type="term" value="F:ATP binding"/>
    <property type="evidence" value="ECO:0007669"/>
    <property type="project" value="UniProtKB-KW"/>
</dbReference>
<accession>A0A1S8TEH8</accession>
<organism evidence="12 13">
    <name type="scientific">Clostridium puniceum</name>
    <dbReference type="NCBI Taxonomy" id="29367"/>
    <lineage>
        <taxon>Bacteria</taxon>
        <taxon>Bacillati</taxon>
        <taxon>Bacillota</taxon>
        <taxon>Clostridia</taxon>
        <taxon>Eubacteriales</taxon>
        <taxon>Clostridiaceae</taxon>
        <taxon>Clostridium</taxon>
    </lineage>
</organism>
<dbReference type="InterPro" id="IPR036640">
    <property type="entry name" value="ABC1_TM_sf"/>
</dbReference>
<evidence type="ECO:0000256" key="2">
    <source>
        <dbReference type="ARBA" id="ARBA00022448"/>
    </source>
</evidence>
<evidence type="ECO:0000256" key="1">
    <source>
        <dbReference type="ARBA" id="ARBA00004651"/>
    </source>
</evidence>
<dbReference type="GO" id="GO:0005886">
    <property type="term" value="C:plasma membrane"/>
    <property type="evidence" value="ECO:0007669"/>
    <property type="project" value="UniProtKB-SubCell"/>
</dbReference>
<dbReference type="InterPro" id="IPR039421">
    <property type="entry name" value="Type_1_exporter"/>
</dbReference>
<dbReference type="CDD" id="cd18548">
    <property type="entry name" value="ABC_6TM_Tm287_like"/>
    <property type="match status" value="1"/>
</dbReference>
<dbReference type="GO" id="GO:0015421">
    <property type="term" value="F:ABC-type oligopeptide transporter activity"/>
    <property type="evidence" value="ECO:0007669"/>
    <property type="project" value="TreeGrafter"/>
</dbReference>
<keyword evidence="4 9" id="KW-0812">Transmembrane</keyword>
<dbReference type="InterPro" id="IPR017871">
    <property type="entry name" value="ABC_transporter-like_CS"/>
</dbReference>
<dbReference type="PROSITE" id="PS00211">
    <property type="entry name" value="ABC_TRANSPORTER_1"/>
    <property type="match status" value="1"/>
</dbReference>
<keyword evidence="5" id="KW-0547">Nucleotide-binding</keyword>
<dbReference type="SMART" id="SM00382">
    <property type="entry name" value="AAA"/>
    <property type="match status" value="1"/>
</dbReference>
<evidence type="ECO:0000256" key="7">
    <source>
        <dbReference type="ARBA" id="ARBA00022989"/>
    </source>
</evidence>
<dbReference type="PANTHER" id="PTHR43394:SF1">
    <property type="entry name" value="ATP-BINDING CASSETTE SUB-FAMILY B MEMBER 10, MITOCHONDRIAL"/>
    <property type="match status" value="1"/>
</dbReference>
<dbReference type="SUPFAM" id="SSF90123">
    <property type="entry name" value="ABC transporter transmembrane region"/>
    <property type="match status" value="1"/>
</dbReference>
<reference evidence="12 13" key="1">
    <citation type="submission" date="2016-05" db="EMBL/GenBank/DDBJ databases">
        <title>Microbial solvent formation.</title>
        <authorList>
            <person name="Poehlein A."/>
            <person name="Montoya Solano J.D."/>
            <person name="Flitsch S."/>
            <person name="Krabben P."/>
            <person name="Duerre P."/>
            <person name="Daniel R."/>
        </authorList>
    </citation>
    <scope>NUCLEOTIDE SEQUENCE [LARGE SCALE GENOMIC DNA]</scope>
    <source>
        <strain evidence="12 13">DSM 2619</strain>
    </source>
</reference>
<dbReference type="InterPro" id="IPR003593">
    <property type="entry name" value="AAA+_ATPase"/>
</dbReference>
<feature type="transmembrane region" description="Helical" evidence="9">
    <location>
        <begin position="20"/>
        <end position="40"/>
    </location>
</feature>
<dbReference type="FunFam" id="3.40.50.300:FF:000854">
    <property type="entry name" value="Multidrug ABC transporter ATP-binding protein"/>
    <property type="match status" value="1"/>
</dbReference>
<dbReference type="AlphaFoldDB" id="A0A1S8TEH8"/>
<feature type="transmembrane region" description="Helical" evidence="9">
    <location>
        <begin position="241"/>
        <end position="260"/>
    </location>
</feature>
<dbReference type="SUPFAM" id="SSF52540">
    <property type="entry name" value="P-loop containing nucleoside triphosphate hydrolases"/>
    <property type="match status" value="1"/>
</dbReference>
<feature type="transmembrane region" description="Helical" evidence="9">
    <location>
        <begin position="157"/>
        <end position="174"/>
    </location>
</feature>
<dbReference type="PANTHER" id="PTHR43394">
    <property type="entry name" value="ATP-DEPENDENT PERMEASE MDL1, MITOCHONDRIAL"/>
    <property type="match status" value="1"/>
</dbReference>
<dbReference type="EMBL" id="LZZM01000178">
    <property type="protein sequence ID" value="OOM76042.1"/>
    <property type="molecule type" value="Genomic_DNA"/>
</dbReference>
<evidence type="ECO:0000259" key="11">
    <source>
        <dbReference type="PROSITE" id="PS50929"/>
    </source>
</evidence>
<feature type="domain" description="ABC transporter" evidence="10">
    <location>
        <begin position="395"/>
        <end position="643"/>
    </location>
</feature>
<feature type="transmembrane region" description="Helical" evidence="9">
    <location>
        <begin position="52"/>
        <end position="73"/>
    </location>
</feature>
<evidence type="ECO:0000256" key="4">
    <source>
        <dbReference type="ARBA" id="ARBA00022692"/>
    </source>
</evidence>
<dbReference type="Proteomes" id="UP000190890">
    <property type="component" value="Unassembled WGS sequence"/>
</dbReference>
<dbReference type="STRING" id="29367.CLPUN_28900"/>
<dbReference type="Gene3D" id="1.20.1560.10">
    <property type="entry name" value="ABC transporter type 1, transmembrane domain"/>
    <property type="match status" value="1"/>
</dbReference>
<sequence>MLKIARFLKAYKKQVILGPIFKLIEAIFELIVPIIMAKIIDIGIQNKDISYVLKMGILLVLIGIVGLCSSLICQRYAAIASQGFGTTVRNELFSHINTFSYKEIDKFGTPSLITRIINDVNQLQFAVAMLIRLVIRAPFLAMGAIIMAIILDFKLSLIFLIATPIIVAILYFVMSKSIPYFRSIQKKLDKISLITRENLEGVRVVRAFSNQNYEETRFKDASDDLSNTAIKVGKLSSLLNPLTYIVLNFSIIAIIWFGGIRVDAGNLTQGQIIAFVNYMTQILLALIVVSNLVVVFTKASASAARVNEVFETSSSIIGNNNKLTLDLKSDAYKEALDLNQKNKINLNTQTLGLSSIRNNPAKIEFKNVSFSYGASEKYIPNIGSNSIASDEYINKQTNSLVSEANSGPLPKPANQESHASQVSLNNISFKIYENETIGIIGGTGSGKSTLVNLISRFYDPSNGEIFINEHNLKEYPLYKIRHKIGLVPQASVLFTGTIAENIKIGNPDATNEDIKRVLEISESAEFVAKLSKTYETHLDQGGKNLSGGQKQRLTIARALAINPEILILDDSFSALDFATDARLRSSLKNKLPKNTTVIIVSQRIATIKNADKILVLDDGSLVGIGTHDELMKNCDVYNEIYFSQNQESEEREVN</sequence>
<evidence type="ECO:0000256" key="3">
    <source>
        <dbReference type="ARBA" id="ARBA00022475"/>
    </source>
</evidence>
<keyword evidence="3" id="KW-1003">Cell membrane</keyword>
<dbReference type="Pfam" id="PF00664">
    <property type="entry name" value="ABC_membrane"/>
    <property type="match status" value="1"/>
</dbReference>
<dbReference type="GO" id="GO:0016887">
    <property type="term" value="F:ATP hydrolysis activity"/>
    <property type="evidence" value="ECO:0007669"/>
    <property type="project" value="InterPro"/>
</dbReference>
<feature type="domain" description="ABC transmembrane type-1" evidence="11">
    <location>
        <begin position="16"/>
        <end position="298"/>
    </location>
</feature>
<evidence type="ECO:0000256" key="6">
    <source>
        <dbReference type="ARBA" id="ARBA00022840"/>
    </source>
</evidence>
<evidence type="ECO:0000256" key="9">
    <source>
        <dbReference type="SAM" id="Phobius"/>
    </source>
</evidence>
<evidence type="ECO:0000256" key="8">
    <source>
        <dbReference type="ARBA" id="ARBA00023136"/>
    </source>
</evidence>
<name>A0A1S8TEH8_9CLOT</name>
<comment type="subcellular location">
    <subcellularLocation>
        <location evidence="1">Cell membrane</location>
        <topology evidence="1">Multi-pass membrane protein</topology>
    </subcellularLocation>
</comment>
<keyword evidence="2" id="KW-0813">Transport</keyword>